<name>A0A2T2XF98_9FIRM</name>
<evidence type="ECO:0000256" key="2">
    <source>
        <dbReference type="ARBA" id="ARBA00022448"/>
    </source>
</evidence>
<feature type="transmembrane region" description="Helical" evidence="7">
    <location>
        <begin position="394"/>
        <end position="413"/>
    </location>
</feature>
<keyword evidence="4" id="KW-0029">Amino-acid transport</keyword>
<evidence type="ECO:0000256" key="4">
    <source>
        <dbReference type="ARBA" id="ARBA00022970"/>
    </source>
</evidence>
<dbReference type="GO" id="GO:0006865">
    <property type="term" value="P:amino acid transport"/>
    <property type="evidence" value="ECO:0007669"/>
    <property type="project" value="UniProtKB-KW"/>
</dbReference>
<feature type="transmembrane region" description="Helical" evidence="7">
    <location>
        <begin position="434"/>
        <end position="456"/>
    </location>
</feature>
<sequence>MLHDNIQHIQSTSLNQKGRIILGIKTSSGRSGHTKTKHRQAFQKDLTSGTLTLLTIGGIMGSGLFMASGLVMRHAGPVSLGLFAVGALAMYLEISALAEMSIATPTPGSFLVYTQQVLGPGWTFVSGWIFWFSSVLTMSSEVTAAALFTRLWFPGVALWIWSLVYSVLIVAINFISVRGFGTIEGVMAGVKTTAVLAFIGAAILSLFHVFPGSRIPANPLHNFSAYGGWLPNGWYGAMPAMLLILFSYAGTGVIGLAAAETKNPTPTIRSAIRSTVSLITVMYLGAIFLILALVPWNHMSTHISPFILALRATHIPYGGLIMNIVLLFAVLSTMNAALYSNVRVLYGLAHAGHAPKTLGKLNKKGLPTHAIWMSAGLLALTIILAYLLPAKAYAYLVTATGFQAMFIWLMVLLTHLYYRPYLQKHHPEKLTYKLWGFPYTTIFVMAIVIVALLVSPLAKGELYGAVVGFAGILIAWAAWLIAKPYLLSHVPNTDSGGRV</sequence>
<keyword evidence="6 7" id="KW-0472">Membrane</keyword>
<feature type="transmembrane region" description="Helical" evidence="7">
    <location>
        <begin position="370"/>
        <end position="388"/>
    </location>
</feature>
<accession>A0A2T2XF98</accession>
<evidence type="ECO:0000256" key="3">
    <source>
        <dbReference type="ARBA" id="ARBA00022692"/>
    </source>
</evidence>
<comment type="caution">
    <text evidence="9">The sequence shown here is derived from an EMBL/GenBank/DDBJ whole genome shotgun (WGS) entry which is preliminary data.</text>
</comment>
<gene>
    <name evidence="9" type="ORF">C7B46_11010</name>
</gene>
<dbReference type="InterPro" id="IPR004841">
    <property type="entry name" value="AA-permease/SLC12A_dom"/>
</dbReference>
<dbReference type="AlphaFoldDB" id="A0A2T2XF98"/>
<dbReference type="FunFam" id="1.20.1740.10:FF:000001">
    <property type="entry name" value="Amino acid permease"/>
    <property type="match status" value="1"/>
</dbReference>
<feature type="transmembrane region" description="Helical" evidence="7">
    <location>
        <begin position="271"/>
        <end position="294"/>
    </location>
</feature>
<keyword evidence="2" id="KW-0813">Transport</keyword>
<dbReference type="GO" id="GO:0055085">
    <property type="term" value="P:transmembrane transport"/>
    <property type="evidence" value="ECO:0007669"/>
    <property type="project" value="InterPro"/>
</dbReference>
<dbReference type="PANTHER" id="PTHR43495">
    <property type="entry name" value="GABA PERMEASE"/>
    <property type="match status" value="1"/>
</dbReference>
<keyword evidence="3 7" id="KW-0812">Transmembrane</keyword>
<protein>
    <submittedName>
        <fullName evidence="9">Amino acid permease</fullName>
    </submittedName>
</protein>
<feature type="transmembrane region" description="Helical" evidence="7">
    <location>
        <begin position="78"/>
        <end position="98"/>
    </location>
</feature>
<feature type="transmembrane region" description="Helical" evidence="7">
    <location>
        <begin position="234"/>
        <end position="259"/>
    </location>
</feature>
<feature type="transmembrane region" description="Helical" evidence="7">
    <location>
        <begin position="314"/>
        <end position="338"/>
    </location>
</feature>
<proteinExistence type="predicted"/>
<evidence type="ECO:0000256" key="1">
    <source>
        <dbReference type="ARBA" id="ARBA00004141"/>
    </source>
</evidence>
<dbReference type="PIRSF" id="PIRSF006060">
    <property type="entry name" value="AA_transporter"/>
    <property type="match status" value="1"/>
</dbReference>
<evidence type="ECO:0000313" key="9">
    <source>
        <dbReference type="EMBL" id="PSR33181.1"/>
    </source>
</evidence>
<evidence type="ECO:0000313" key="10">
    <source>
        <dbReference type="Proteomes" id="UP000242972"/>
    </source>
</evidence>
<keyword evidence="5 7" id="KW-1133">Transmembrane helix</keyword>
<reference evidence="9 10" key="1">
    <citation type="journal article" date="2014" name="BMC Genomics">
        <title>Comparison of environmental and isolate Sulfobacillus genomes reveals diverse carbon, sulfur, nitrogen, and hydrogen metabolisms.</title>
        <authorList>
            <person name="Justice N.B."/>
            <person name="Norman A."/>
            <person name="Brown C.T."/>
            <person name="Singh A."/>
            <person name="Thomas B.C."/>
            <person name="Banfield J.F."/>
        </authorList>
    </citation>
    <scope>NUCLEOTIDE SEQUENCE [LARGE SCALE GENOMIC DNA]</scope>
    <source>
        <strain evidence="9">AMDSBA4</strain>
    </source>
</reference>
<feature type="transmembrane region" description="Helical" evidence="7">
    <location>
        <begin position="188"/>
        <end position="210"/>
    </location>
</feature>
<organism evidence="9 10">
    <name type="scientific">Sulfobacillus benefaciens</name>
    <dbReference type="NCBI Taxonomy" id="453960"/>
    <lineage>
        <taxon>Bacteria</taxon>
        <taxon>Bacillati</taxon>
        <taxon>Bacillota</taxon>
        <taxon>Clostridia</taxon>
        <taxon>Eubacteriales</taxon>
        <taxon>Clostridiales Family XVII. Incertae Sedis</taxon>
        <taxon>Sulfobacillus</taxon>
    </lineage>
</organism>
<feature type="domain" description="Amino acid permease/ SLC12A" evidence="8">
    <location>
        <begin position="52"/>
        <end position="457"/>
    </location>
</feature>
<evidence type="ECO:0000256" key="7">
    <source>
        <dbReference type="SAM" id="Phobius"/>
    </source>
</evidence>
<feature type="transmembrane region" description="Helical" evidence="7">
    <location>
        <begin position="110"/>
        <end position="131"/>
    </location>
</feature>
<dbReference type="GO" id="GO:0016020">
    <property type="term" value="C:membrane"/>
    <property type="evidence" value="ECO:0007669"/>
    <property type="project" value="UniProtKB-SubCell"/>
</dbReference>
<evidence type="ECO:0000259" key="8">
    <source>
        <dbReference type="Pfam" id="PF00324"/>
    </source>
</evidence>
<evidence type="ECO:0000256" key="6">
    <source>
        <dbReference type="ARBA" id="ARBA00023136"/>
    </source>
</evidence>
<feature type="transmembrane region" description="Helical" evidence="7">
    <location>
        <begin position="462"/>
        <end position="482"/>
    </location>
</feature>
<dbReference type="Gene3D" id="1.20.1740.10">
    <property type="entry name" value="Amino acid/polyamine transporter I"/>
    <property type="match status" value="1"/>
</dbReference>
<evidence type="ECO:0000256" key="5">
    <source>
        <dbReference type="ARBA" id="ARBA00022989"/>
    </source>
</evidence>
<feature type="transmembrane region" description="Helical" evidence="7">
    <location>
        <begin position="151"/>
        <end position="176"/>
    </location>
</feature>
<comment type="subcellular location">
    <subcellularLocation>
        <location evidence="1">Membrane</location>
        <topology evidence="1">Multi-pass membrane protein</topology>
    </subcellularLocation>
</comment>
<dbReference type="Proteomes" id="UP000242972">
    <property type="component" value="Unassembled WGS sequence"/>
</dbReference>
<dbReference type="Pfam" id="PF00324">
    <property type="entry name" value="AA_permease"/>
    <property type="match status" value="1"/>
</dbReference>
<dbReference type="EMBL" id="PXYW01000025">
    <property type="protein sequence ID" value="PSR33181.1"/>
    <property type="molecule type" value="Genomic_DNA"/>
</dbReference>
<dbReference type="PANTHER" id="PTHR43495:SF5">
    <property type="entry name" value="GAMMA-AMINOBUTYRIC ACID PERMEASE"/>
    <property type="match status" value="1"/>
</dbReference>
<feature type="transmembrane region" description="Helical" evidence="7">
    <location>
        <begin position="51"/>
        <end position="72"/>
    </location>
</feature>